<evidence type="ECO:0000313" key="3">
    <source>
        <dbReference type="EMBL" id="GAG14254.1"/>
    </source>
</evidence>
<evidence type="ECO:0000256" key="1">
    <source>
        <dbReference type="SAM" id="MobiDB-lite"/>
    </source>
</evidence>
<protein>
    <recommendedName>
        <fullName evidence="2">DNA binding HTH domain-containing protein</fullName>
    </recommendedName>
</protein>
<feature type="domain" description="DNA binding HTH" evidence="2">
    <location>
        <begin position="1"/>
        <end position="37"/>
    </location>
</feature>
<dbReference type="EMBL" id="BARS01037537">
    <property type="protein sequence ID" value="GAG14254.1"/>
    <property type="molecule type" value="Genomic_DNA"/>
</dbReference>
<dbReference type="InterPro" id="IPR009057">
    <property type="entry name" value="Homeodomain-like_sf"/>
</dbReference>
<organism evidence="3">
    <name type="scientific">marine sediment metagenome</name>
    <dbReference type="NCBI Taxonomy" id="412755"/>
    <lineage>
        <taxon>unclassified sequences</taxon>
        <taxon>metagenomes</taxon>
        <taxon>ecological metagenomes</taxon>
    </lineage>
</organism>
<accession>X0V7W0</accession>
<dbReference type="PRINTS" id="PR01590">
    <property type="entry name" value="HTHFIS"/>
</dbReference>
<dbReference type="Pfam" id="PF02954">
    <property type="entry name" value="HTH_8"/>
    <property type="match status" value="1"/>
</dbReference>
<comment type="caution">
    <text evidence="3">The sequence shown here is derived from an EMBL/GenBank/DDBJ whole genome shotgun (WGS) entry which is preliminary data.</text>
</comment>
<dbReference type="SUPFAM" id="SSF46689">
    <property type="entry name" value="Homeodomain-like"/>
    <property type="match status" value="1"/>
</dbReference>
<feature type="non-terminal residue" evidence="3">
    <location>
        <position position="1"/>
    </location>
</feature>
<sequence>EKDFILAKLEESNWNISQTAREIDTPRSNLYKKLEHYGIKIAAGVGEAVAPSSLREKEGEESPNSKGQDGR</sequence>
<dbReference type="InterPro" id="IPR002197">
    <property type="entry name" value="HTH_Fis"/>
</dbReference>
<reference evidence="3" key="1">
    <citation type="journal article" date="2014" name="Front. Microbiol.">
        <title>High frequency of phylogenetically diverse reductive dehalogenase-homologous genes in deep subseafloor sedimentary metagenomes.</title>
        <authorList>
            <person name="Kawai M."/>
            <person name="Futagami T."/>
            <person name="Toyoda A."/>
            <person name="Takaki Y."/>
            <person name="Nishi S."/>
            <person name="Hori S."/>
            <person name="Arai W."/>
            <person name="Tsubouchi T."/>
            <person name="Morono Y."/>
            <person name="Uchiyama I."/>
            <person name="Ito T."/>
            <person name="Fujiyama A."/>
            <person name="Inagaki F."/>
            <person name="Takami H."/>
        </authorList>
    </citation>
    <scope>NUCLEOTIDE SEQUENCE</scope>
    <source>
        <strain evidence="3">Expedition CK06-06</strain>
    </source>
</reference>
<dbReference type="AlphaFoldDB" id="X0V7W0"/>
<name>X0V7W0_9ZZZZ</name>
<evidence type="ECO:0000259" key="2">
    <source>
        <dbReference type="Pfam" id="PF02954"/>
    </source>
</evidence>
<dbReference type="GO" id="GO:0043565">
    <property type="term" value="F:sequence-specific DNA binding"/>
    <property type="evidence" value="ECO:0007669"/>
    <property type="project" value="InterPro"/>
</dbReference>
<proteinExistence type="predicted"/>
<gene>
    <name evidence="3" type="ORF">S01H1_57554</name>
</gene>
<feature type="region of interest" description="Disordered" evidence="1">
    <location>
        <begin position="50"/>
        <end position="71"/>
    </location>
</feature>
<feature type="compositionally biased region" description="Polar residues" evidence="1">
    <location>
        <begin position="62"/>
        <end position="71"/>
    </location>
</feature>
<dbReference type="Gene3D" id="1.10.10.60">
    <property type="entry name" value="Homeodomain-like"/>
    <property type="match status" value="1"/>
</dbReference>